<dbReference type="Proteomes" id="UP000244956">
    <property type="component" value="Unassembled WGS sequence"/>
</dbReference>
<gene>
    <name evidence="3" type="ORF">DDZ16_17110</name>
</gene>
<dbReference type="OrthoDB" id="9793489at2"/>
<reference evidence="3 4" key="1">
    <citation type="submission" date="2018-05" db="EMBL/GenBank/DDBJ databases">
        <title>Marinilabilia rubrum sp. nov., isolated from saltern sediment.</title>
        <authorList>
            <person name="Zhang R."/>
        </authorList>
    </citation>
    <scope>NUCLEOTIDE SEQUENCE [LARGE SCALE GENOMIC DNA]</scope>
    <source>
        <strain evidence="3 4">WTE16</strain>
    </source>
</reference>
<dbReference type="RefSeq" id="WP_109265703.1">
    <property type="nucleotide sequence ID" value="NZ_QEWP01000018.1"/>
</dbReference>
<sequence>MKKKQTKRILRIMFIIASISSLFFVPWILVRALLAPLPDTVQEQLDKGIKYGFDGIVVYVDQGGKEPAFYAAGWHDRKNKIPAHPQALFKIASISKLYDAVAITRLVHDERLSLDKALADYFPELVGRIENAETITLRMMVQHRSGIPNLTDTPNFWSNPPENSNDALELVLDLPADFEPGKKYRYSNTNYLLISELIEKVTGMRKFEFIREEILTPLGLKNTFGSAHEVNIDDVMSGYYVGIEEDIKDSEYGSKLTSMIATAEDVGIFLRALNDGSLFEESEQEIYSSIYVYNHTGLMPGYQSIAKYHKDIDTVVIQFNNTTNFDGYDWNLAEIMYRRIVKIVRRGKAYKIQKS</sequence>
<dbReference type="InterPro" id="IPR050491">
    <property type="entry name" value="AmpC-like"/>
</dbReference>
<evidence type="ECO:0000313" key="3">
    <source>
        <dbReference type="EMBL" id="PWD98209.1"/>
    </source>
</evidence>
<evidence type="ECO:0000256" key="1">
    <source>
        <dbReference type="SAM" id="Phobius"/>
    </source>
</evidence>
<dbReference type="Pfam" id="PF00144">
    <property type="entry name" value="Beta-lactamase"/>
    <property type="match status" value="1"/>
</dbReference>
<organism evidence="3 4">
    <name type="scientific">Marinilabilia rubra</name>
    <dbReference type="NCBI Taxonomy" id="2162893"/>
    <lineage>
        <taxon>Bacteria</taxon>
        <taxon>Pseudomonadati</taxon>
        <taxon>Bacteroidota</taxon>
        <taxon>Bacteroidia</taxon>
        <taxon>Marinilabiliales</taxon>
        <taxon>Marinilabiliaceae</taxon>
        <taxon>Marinilabilia</taxon>
    </lineage>
</organism>
<dbReference type="PANTHER" id="PTHR46825">
    <property type="entry name" value="D-ALANYL-D-ALANINE-CARBOXYPEPTIDASE/ENDOPEPTIDASE AMPH"/>
    <property type="match status" value="1"/>
</dbReference>
<keyword evidence="1" id="KW-0812">Transmembrane</keyword>
<dbReference type="EMBL" id="QEWP01000018">
    <property type="protein sequence ID" value="PWD98209.1"/>
    <property type="molecule type" value="Genomic_DNA"/>
</dbReference>
<dbReference type="Gene3D" id="3.40.710.10">
    <property type="entry name" value="DD-peptidase/beta-lactamase superfamily"/>
    <property type="match status" value="1"/>
</dbReference>
<dbReference type="InterPro" id="IPR001466">
    <property type="entry name" value="Beta-lactam-related"/>
</dbReference>
<comment type="caution">
    <text evidence="3">The sequence shown here is derived from an EMBL/GenBank/DDBJ whole genome shotgun (WGS) entry which is preliminary data.</text>
</comment>
<evidence type="ECO:0000259" key="2">
    <source>
        <dbReference type="Pfam" id="PF00144"/>
    </source>
</evidence>
<evidence type="ECO:0000313" key="4">
    <source>
        <dbReference type="Proteomes" id="UP000244956"/>
    </source>
</evidence>
<dbReference type="SUPFAM" id="SSF56601">
    <property type="entry name" value="beta-lactamase/transpeptidase-like"/>
    <property type="match status" value="1"/>
</dbReference>
<feature type="domain" description="Beta-lactamase-related" evidence="2">
    <location>
        <begin position="43"/>
        <end position="286"/>
    </location>
</feature>
<dbReference type="AlphaFoldDB" id="A0A2U2B571"/>
<keyword evidence="1" id="KW-0472">Membrane</keyword>
<feature type="transmembrane region" description="Helical" evidence="1">
    <location>
        <begin position="12"/>
        <end position="34"/>
    </location>
</feature>
<keyword evidence="3" id="KW-0378">Hydrolase</keyword>
<keyword evidence="4" id="KW-1185">Reference proteome</keyword>
<dbReference type="InterPro" id="IPR012338">
    <property type="entry name" value="Beta-lactam/transpept-like"/>
</dbReference>
<proteinExistence type="predicted"/>
<name>A0A2U2B571_9BACT</name>
<dbReference type="GO" id="GO:0016787">
    <property type="term" value="F:hydrolase activity"/>
    <property type="evidence" value="ECO:0007669"/>
    <property type="project" value="UniProtKB-KW"/>
</dbReference>
<protein>
    <submittedName>
        <fullName evidence="3">Serine hydrolase</fullName>
    </submittedName>
</protein>
<dbReference type="PANTHER" id="PTHR46825:SF7">
    <property type="entry name" value="D-ALANYL-D-ALANINE CARBOXYPEPTIDASE"/>
    <property type="match status" value="1"/>
</dbReference>
<accession>A0A2U2B571</accession>
<keyword evidence="1" id="KW-1133">Transmembrane helix</keyword>